<comment type="caution">
    <text evidence="2">The sequence shown here is derived from an EMBL/GenBank/DDBJ whole genome shotgun (WGS) entry which is preliminary data.</text>
</comment>
<dbReference type="EMBL" id="JACHJE010000004">
    <property type="protein sequence ID" value="MBB5125531.1"/>
    <property type="molecule type" value="Genomic_DNA"/>
</dbReference>
<evidence type="ECO:0000256" key="1">
    <source>
        <dbReference type="SAM" id="MobiDB-lite"/>
    </source>
</evidence>
<evidence type="ECO:0000313" key="2">
    <source>
        <dbReference type="EMBL" id="MBB5125531.1"/>
    </source>
</evidence>
<evidence type="ECO:0000313" key="3">
    <source>
        <dbReference type="Proteomes" id="UP000568022"/>
    </source>
</evidence>
<dbReference type="AlphaFoldDB" id="A0A7W8BNA4"/>
<reference evidence="2 3" key="1">
    <citation type="submission" date="2020-08" db="EMBL/GenBank/DDBJ databases">
        <title>Genomic Encyclopedia of Type Strains, Phase III (KMG-III): the genomes of soil and plant-associated and newly described type strains.</title>
        <authorList>
            <person name="Whitman W."/>
        </authorList>
    </citation>
    <scope>NUCLEOTIDE SEQUENCE [LARGE SCALE GENOMIC DNA]</scope>
    <source>
        <strain evidence="2 3">CECT 3226</strain>
    </source>
</reference>
<protein>
    <submittedName>
        <fullName evidence="2">Uncharacterized protein</fullName>
    </submittedName>
</protein>
<accession>A0A7W8BNA4</accession>
<feature type="region of interest" description="Disordered" evidence="1">
    <location>
        <begin position="1"/>
        <end position="48"/>
    </location>
</feature>
<name>A0A7W8BNA4_9ACTN</name>
<organism evidence="2 3">
    <name type="scientific">Streptomyces griseoloalbus</name>
    <dbReference type="NCBI Taxonomy" id="67303"/>
    <lineage>
        <taxon>Bacteria</taxon>
        <taxon>Bacillati</taxon>
        <taxon>Actinomycetota</taxon>
        <taxon>Actinomycetes</taxon>
        <taxon>Kitasatosporales</taxon>
        <taxon>Streptomycetaceae</taxon>
        <taxon>Streptomyces</taxon>
    </lineage>
</organism>
<sequence>MPIHPWGAPRDDAESQRRPAVHDFGQFAVDGPPGEPPHRPGGAGRAWK</sequence>
<feature type="compositionally biased region" description="Basic and acidic residues" evidence="1">
    <location>
        <begin position="9"/>
        <end position="21"/>
    </location>
</feature>
<proteinExistence type="predicted"/>
<dbReference type="Proteomes" id="UP000568022">
    <property type="component" value="Unassembled WGS sequence"/>
</dbReference>
<gene>
    <name evidence="2" type="ORF">FHS32_002263</name>
</gene>
<keyword evidence="3" id="KW-1185">Reference proteome</keyword>